<dbReference type="EMBL" id="JRMP02000002">
    <property type="protein sequence ID" value="TLD95642.1"/>
    <property type="molecule type" value="Genomic_DNA"/>
</dbReference>
<reference evidence="3" key="3">
    <citation type="submission" date="2018-04" db="EMBL/GenBank/DDBJ databases">
        <authorList>
            <person name="Sheh A."/>
            <person name="Shen Z."/>
            <person name="Mannion A.J."/>
            <person name="Fox J.G."/>
        </authorList>
    </citation>
    <scope>NUCLEOTIDE SEQUENCE</scope>
    <source>
        <strain evidence="3">MIT 97-6194</strain>
    </source>
</reference>
<accession>A0A347VN77</accession>
<proteinExistence type="predicted"/>
<keyword evidence="4" id="KW-1185">Reference proteome</keyword>
<name>A0A347VN77_9HELI</name>
<feature type="chain" id="PRO_5033345686" evidence="1">
    <location>
        <begin position="18"/>
        <end position="192"/>
    </location>
</feature>
<evidence type="ECO:0000256" key="1">
    <source>
        <dbReference type="SAM" id="SignalP"/>
    </source>
</evidence>
<evidence type="ECO:0000313" key="5">
    <source>
        <dbReference type="Proteomes" id="UP000477070"/>
    </source>
</evidence>
<dbReference type="EMBL" id="QBIU01000001">
    <property type="protein sequence ID" value="MWV69805.1"/>
    <property type="molecule type" value="Genomic_DNA"/>
</dbReference>
<dbReference type="OrthoDB" id="5329747at2"/>
<dbReference type="AlphaFoldDB" id="A0A347VN77"/>
<evidence type="ECO:0000313" key="4">
    <source>
        <dbReference type="Proteomes" id="UP000029714"/>
    </source>
</evidence>
<protein>
    <submittedName>
        <fullName evidence="3">Outer membrane beta-barrel protein</fullName>
    </submittedName>
</protein>
<dbReference type="Gene3D" id="2.40.160.20">
    <property type="match status" value="1"/>
</dbReference>
<dbReference type="Pfam" id="PF01856">
    <property type="entry name" value="HP_OMP"/>
    <property type="match status" value="1"/>
</dbReference>
<gene>
    <name evidence="2" type="ORF">DCO61_07280</name>
    <name evidence="3" type="ORF">LS64_001960</name>
</gene>
<evidence type="ECO:0000313" key="3">
    <source>
        <dbReference type="EMBL" id="TLD95642.1"/>
    </source>
</evidence>
<feature type="signal peptide" evidence="1">
    <location>
        <begin position="1"/>
        <end position="17"/>
    </location>
</feature>
<reference evidence="3 4" key="2">
    <citation type="journal article" date="2016" name="Infect. Immun.">
        <title>Helicobacter saguini, a Novel Helicobacter Isolated from Cotton-Top Tamarins with Ulcerative Colitis, Has Proinflammatory Properties and Induces Typhlocolitis and Dysplasia in Gnotobiotic IL-10-/- Mice.</title>
        <authorList>
            <person name="Shen Z."/>
            <person name="Mannion A."/>
            <person name="Whary M.T."/>
            <person name="Muthupalani S."/>
            <person name="Sheh A."/>
            <person name="Feng Y."/>
            <person name="Gong G."/>
            <person name="Vandamme P."/>
            <person name="Holcombe H.R."/>
            <person name="Paster B.J."/>
            <person name="Fox J.G."/>
        </authorList>
    </citation>
    <scope>NUCLEOTIDE SEQUENCE [LARGE SCALE GENOMIC DNA]</scope>
    <source>
        <strain evidence="3 4">MIT 97-6194</strain>
    </source>
</reference>
<dbReference type="SUPFAM" id="SSF56925">
    <property type="entry name" value="OMPA-like"/>
    <property type="match status" value="1"/>
</dbReference>
<dbReference type="Proteomes" id="UP000029714">
    <property type="component" value="Unassembled WGS sequence"/>
</dbReference>
<comment type="caution">
    <text evidence="3">The sequence shown here is derived from an EMBL/GenBank/DDBJ whole genome shotgun (WGS) entry which is preliminary data.</text>
</comment>
<dbReference type="STRING" id="1548018.LS64_04140"/>
<reference evidence="3 4" key="1">
    <citation type="journal article" date="2014" name="Genome Announc.">
        <title>Draft genome sequences of eight enterohepatic helicobacter species isolated from both laboratory and wild rodents.</title>
        <authorList>
            <person name="Sheh A."/>
            <person name="Shen Z."/>
            <person name="Fox J.G."/>
        </authorList>
    </citation>
    <scope>NUCLEOTIDE SEQUENCE [LARGE SCALE GENOMIC DNA]</scope>
    <source>
        <strain evidence="3 4">MIT 97-6194</strain>
    </source>
</reference>
<evidence type="ECO:0000313" key="2">
    <source>
        <dbReference type="EMBL" id="MWV69805.1"/>
    </source>
</evidence>
<keyword evidence="1" id="KW-0732">Signal</keyword>
<sequence length="192" mass="20984">MKKLLAIGALSIAFAQAGVFVGVQGGYDVAAGYASGGKFNAPLYDGRTNNSGWSVGANAGYELGLGFFGVRGYLQFDYSQMLDVSRFHAFDVDFNVDALINFVNSDAFGLGLYAGIGIGYQRLMYDLNVVQINSNNLPLFARLGLTFKVLEHSRIDVGVKLPITGWNLDNRITDEFSIYSPLKAQISYKFLF</sequence>
<dbReference type="Proteomes" id="UP000477070">
    <property type="component" value="Unassembled WGS sequence"/>
</dbReference>
<dbReference type="InterPro" id="IPR011250">
    <property type="entry name" value="OMP/PagP_B-barrel"/>
</dbReference>
<organism evidence="3 4">
    <name type="scientific">Helicobacter saguini</name>
    <dbReference type="NCBI Taxonomy" id="1548018"/>
    <lineage>
        <taxon>Bacteria</taxon>
        <taxon>Pseudomonadati</taxon>
        <taxon>Campylobacterota</taxon>
        <taxon>Epsilonproteobacteria</taxon>
        <taxon>Campylobacterales</taxon>
        <taxon>Helicobacteraceae</taxon>
        <taxon>Helicobacter</taxon>
    </lineage>
</organism>
<reference evidence="2 5" key="4">
    <citation type="submission" date="2019-12" db="EMBL/GenBank/DDBJ databases">
        <title>Multi-Generational Helicobacter saguini Isolates.</title>
        <authorList>
            <person name="Mannion A."/>
            <person name="Shen Z."/>
            <person name="Fox J.G."/>
        </authorList>
    </citation>
    <scope>NUCLEOTIDE SEQUENCE [LARGE SCALE GENOMIC DNA]</scope>
    <source>
        <strain evidence="2">16-048</strain>
        <strain evidence="5">16-048 (F4)</strain>
    </source>
</reference>
<dbReference type="RefSeq" id="WP_034571004.1">
    <property type="nucleotide sequence ID" value="NZ_JRMP02000002.1"/>
</dbReference>
<dbReference type="InterPro" id="IPR002718">
    <property type="entry name" value="OMP_Helicobacter"/>
</dbReference>